<dbReference type="PROSITE" id="PS50071">
    <property type="entry name" value="HOMEOBOX_2"/>
    <property type="match status" value="2"/>
</dbReference>
<dbReference type="InterPro" id="IPR017970">
    <property type="entry name" value="Homeobox_CS"/>
</dbReference>
<dbReference type="GO" id="GO:0000981">
    <property type="term" value="F:DNA-binding transcription factor activity, RNA polymerase II-specific"/>
    <property type="evidence" value="ECO:0007669"/>
    <property type="project" value="InterPro"/>
</dbReference>
<dbReference type="Proteomes" id="UP000241769">
    <property type="component" value="Unassembled WGS sequence"/>
</dbReference>
<dbReference type="SMART" id="SM00389">
    <property type="entry name" value="HOX"/>
    <property type="match status" value="2"/>
</dbReference>
<protein>
    <recommendedName>
        <fullName evidence="7">Homeobox domain-containing protein</fullName>
    </recommendedName>
</protein>
<evidence type="ECO:0000256" key="6">
    <source>
        <dbReference type="RuleBase" id="RU000682"/>
    </source>
</evidence>
<proteinExistence type="predicted"/>
<comment type="caution">
    <text evidence="8">The sequence shown here is derived from an EMBL/GenBank/DDBJ whole genome shotgun (WGS) entry which is preliminary data.</text>
</comment>
<reference evidence="8 9" key="1">
    <citation type="journal article" date="2018" name="Genome Biol. Evol.">
        <title>Multiple Roots of Fruiting Body Formation in Amoebozoa.</title>
        <authorList>
            <person name="Hillmann F."/>
            <person name="Forbes G."/>
            <person name="Novohradska S."/>
            <person name="Ferling I."/>
            <person name="Riege K."/>
            <person name="Groth M."/>
            <person name="Westermann M."/>
            <person name="Marz M."/>
            <person name="Spaller T."/>
            <person name="Winckler T."/>
            <person name="Schaap P."/>
            <person name="Glockner G."/>
        </authorList>
    </citation>
    <scope>NUCLEOTIDE SEQUENCE [LARGE SCALE GENOMIC DNA]</scope>
    <source>
        <strain evidence="8 9">Jena</strain>
    </source>
</reference>
<feature type="domain" description="Homeobox" evidence="7">
    <location>
        <begin position="269"/>
        <end position="329"/>
    </location>
</feature>
<evidence type="ECO:0000256" key="3">
    <source>
        <dbReference type="ARBA" id="ARBA00023155"/>
    </source>
</evidence>
<sequence length="387" mass="45507">MHSPNQKQHFELTCFDAEKLVEKWKTFKNRRVSEDDGRLQGLKTTSTQAATLEEMFKLDPKPRDQELEMVARKVGLPERRTWYQNKRMRRQKREEEAMSIARKTGEHITAEHLEAEIQAQRDHQPSEHDLITSSSSDEQDLSDYILLAAYNFLSLGGKKQMCLKSNFYIYSVSAQMFNYKMQNRCRRCYAPLRATTNRRSHYADKFPVCQPAGGNTIVLAHSPYTKLKFSVPNSRLLRKKRGHTHHAPPTEFTLTTTTSPRSQFTLQRRIPVRNGYKTTSEQTAELEEMFRIDPRPDERGIKMVALKVDMPEKRVRTWYQNKRASAKTVHLLCHRRAPLRFYCVTQAEKNFSIRRPETSQDKWPVNHPVFWCIFSAFCLDFYGYRDN</sequence>
<feature type="DNA-binding region" description="Homeobox" evidence="5">
    <location>
        <begin position="271"/>
        <end position="330"/>
    </location>
</feature>
<comment type="subcellular location">
    <subcellularLocation>
        <location evidence="1 5 6">Nucleus</location>
    </subcellularLocation>
</comment>
<dbReference type="InParanoid" id="A0A2P6NEE6"/>
<keyword evidence="2 5" id="KW-0238">DNA-binding</keyword>
<dbReference type="OrthoDB" id="20971at2759"/>
<dbReference type="EMBL" id="MDYQ01000106">
    <property type="protein sequence ID" value="PRP82302.1"/>
    <property type="molecule type" value="Genomic_DNA"/>
</dbReference>
<evidence type="ECO:0000313" key="8">
    <source>
        <dbReference type="EMBL" id="PRP82302.1"/>
    </source>
</evidence>
<keyword evidence="4 5" id="KW-0539">Nucleus</keyword>
<feature type="domain" description="Homeobox" evidence="7">
    <location>
        <begin position="35"/>
        <end position="93"/>
    </location>
</feature>
<evidence type="ECO:0000313" key="9">
    <source>
        <dbReference type="Proteomes" id="UP000241769"/>
    </source>
</evidence>
<dbReference type="CDD" id="cd00086">
    <property type="entry name" value="homeodomain"/>
    <property type="match status" value="2"/>
</dbReference>
<dbReference type="PANTHER" id="PTHR24323:SF7">
    <property type="entry name" value="HOMEOBOX DOMAIN-CONTAINING PROTEIN"/>
    <property type="match status" value="1"/>
</dbReference>
<dbReference type="GO" id="GO:0000976">
    <property type="term" value="F:transcription cis-regulatory region binding"/>
    <property type="evidence" value="ECO:0007669"/>
    <property type="project" value="TreeGrafter"/>
</dbReference>
<dbReference type="PROSITE" id="PS00027">
    <property type="entry name" value="HOMEOBOX_1"/>
    <property type="match status" value="1"/>
</dbReference>
<evidence type="ECO:0000256" key="5">
    <source>
        <dbReference type="PROSITE-ProRule" id="PRU00108"/>
    </source>
</evidence>
<evidence type="ECO:0000256" key="1">
    <source>
        <dbReference type="ARBA" id="ARBA00004123"/>
    </source>
</evidence>
<gene>
    <name evidence="8" type="ORF">PROFUN_10374</name>
</gene>
<evidence type="ECO:0000256" key="4">
    <source>
        <dbReference type="ARBA" id="ARBA00023242"/>
    </source>
</evidence>
<evidence type="ECO:0000256" key="2">
    <source>
        <dbReference type="ARBA" id="ARBA00023125"/>
    </source>
</evidence>
<keyword evidence="3 5" id="KW-0371">Homeobox</keyword>
<feature type="DNA-binding region" description="Homeobox" evidence="5">
    <location>
        <begin position="37"/>
        <end position="94"/>
    </location>
</feature>
<dbReference type="InterPro" id="IPR051775">
    <property type="entry name" value="Homeobox_domain"/>
</dbReference>
<dbReference type="InterPro" id="IPR001356">
    <property type="entry name" value="HD"/>
</dbReference>
<name>A0A2P6NEE6_9EUKA</name>
<organism evidence="8 9">
    <name type="scientific">Planoprotostelium fungivorum</name>
    <dbReference type="NCBI Taxonomy" id="1890364"/>
    <lineage>
        <taxon>Eukaryota</taxon>
        <taxon>Amoebozoa</taxon>
        <taxon>Evosea</taxon>
        <taxon>Variosea</taxon>
        <taxon>Cavosteliida</taxon>
        <taxon>Cavosteliaceae</taxon>
        <taxon>Planoprotostelium</taxon>
    </lineage>
</organism>
<evidence type="ECO:0000259" key="7">
    <source>
        <dbReference type="PROSITE" id="PS50071"/>
    </source>
</evidence>
<dbReference type="AlphaFoldDB" id="A0A2P6NEE6"/>
<dbReference type="SUPFAM" id="SSF46689">
    <property type="entry name" value="Homeodomain-like"/>
    <property type="match status" value="2"/>
</dbReference>
<dbReference type="InterPro" id="IPR009057">
    <property type="entry name" value="Homeodomain-like_sf"/>
</dbReference>
<keyword evidence="9" id="KW-1185">Reference proteome</keyword>
<accession>A0A2P6NEE6</accession>
<dbReference type="Gene3D" id="1.10.10.60">
    <property type="entry name" value="Homeodomain-like"/>
    <property type="match status" value="2"/>
</dbReference>
<dbReference type="PANTHER" id="PTHR24323">
    <property type="entry name" value="CEH-10 HOMEODOMAIN-CONTAINING HOMOLOG"/>
    <property type="match status" value="1"/>
</dbReference>
<dbReference type="Pfam" id="PF00046">
    <property type="entry name" value="Homeodomain"/>
    <property type="match status" value="2"/>
</dbReference>
<dbReference type="GO" id="GO:0005634">
    <property type="term" value="C:nucleus"/>
    <property type="evidence" value="ECO:0007669"/>
    <property type="project" value="UniProtKB-SubCell"/>
</dbReference>